<dbReference type="RefSeq" id="WP_054874187.1">
    <property type="nucleotide sequence ID" value="NZ_LKET01000026.1"/>
</dbReference>
<evidence type="ECO:0000313" key="2">
    <source>
        <dbReference type="Proteomes" id="UP000050326"/>
    </source>
</evidence>
<dbReference type="PATRIC" id="fig|36849.3.peg.1156"/>
<reference evidence="1 2" key="1">
    <citation type="submission" date="2015-09" db="EMBL/GenBank/DDBJ databases">
        <title>Genome sequence of Oxobacter pfennigii DSM 3222.</title>
        <authorList>
            <person name="Poehlein A."/>
            <person name="Bengelsdorf F.R."/>
            <person name="Schiel-Bengelsdorf B."/>
            <person name="Duerre P."/>
            <person name="Daniel R."/>
        </authorList>
    </citation>
    <scope>NUCLEOTIDE SEQUENCE [LARGE SCALE GENOMIC DNA]</scope>
    <source>
        <strain evidence="1 2">DSM 3222</strain>
    </source>
</reference>
<comment type="caution">
    <text evidence="1">The sequence shown here is derived from an EMBL/GenBank/DDBJ whole genome shotgun (WGS) entry which is preliminary data.</text>
</comment>
<dbReference type="EMBL" id="LKET01000026">
    <property type="protein sequence ID" value="KPU45191.1"/>
    <property type="molecule type" value="Genomic_DNA"/>
</dbReference>
<gene>
    <name evidence="1" type="ORF">OXPF_10820</name>
</gene>
<dbReference type="Proteomes" id="UP000050326">
    <property type="component" value="Unassembled WGS sequence"/>
</dbReference>
<dbReference type="STRING" id="36849.OXPF_10820"/>
<sequence>MNTALQINLQVAEQILAGSNVIFDTTAYSYGNINYDSSTGIIALNETGRYQINWWVATQSSTSVDGVVFAVSSSEGDFLIGNSPNKTGLVYGAGIIEVSSAPVTISLINTSMSTAYYAAQVPLKAMLVISQSMTPDDTQCLAINQLSNILLQMISSYSSTTWSVFSNSLASYSGVPLDLYTDPNAAGPGILRLVDINDDYEALPITNITAIYPGDGTVYDPTFTYLPTPVPLPQSCDANTIAAIQSYLPLDTGVDIRLGPAITATGNIYRNEYGVLVLSDADGNTPIFIATPHILRILTDSNPIQMSASKSISKKPSISINNI</sequence>
<dbReference type="InterPro" id="IPR008983">
    <property type="entry name" value="Tumour_necrosis_fac-like_dom"/>
</dbReference>
<dbReference type="AlphaFoldDB" id="A0A0P8WRH0"/>
<protein>
    <submittedName>
        <fullName evidence="1">Uncharacterized protein</fullName>
    </submittedName>
</protein>
<organism evidence="1 2">
    <name type="scientific">Oxobacter pfennigii</name>
    <dbReference type="NCBI Taxonomy" id="36849"/>
    <lineage>
        <taxon>Bacteria</taxon>
        <taxon>Bacillati</taxon>
        <taxon>Bacillota</taxon>
        <taxon>Clostridia</taxon>
        <taxon>Eubacteriales</taxon>
        <taxon>Clostridiaceae</taxon>
        <taxon>Oxobacter</taxon>
    </lineage>
</organism>
<evidence type="ECO:0000313" key="1">
    <source>
        <dbReference type="EMBL" id="KPU45191.1"/>
    </source>
</evidence>
<name>A0A0P8WRH0_9CLOT</name>
<keyword evidence="2" id="KW-1185">Reference proteome</keyword>
<accession>A0A0P8WRH0</accession>
<dbReference type="OrthoDB" id="1917787at2"/>
<dbReference type="Gene3D" id="2.60.120.40">
    <property type="match status" value="1"/>
</dbReference>
<proteinExistence type="predicted"/>